<comment type="caution">
    <text evidence="1">The sequence shown here is derived from an EMBL/GenBank/DDBJ whole genome shotgun (WGS) entry which is preliminary data.</text>
</comment>
<evidence type="ECO:0000313" key="1">
    <source>
        <dbReference type="EMBL" id="RKR82190.1"/>
    </source>
</evidence>
<dbReference type="AlphaFoldDB" id="A0A495IZQ3"/>
<organism evidence="1 2">
    <name type="scientific">Mucilaginibacter gracilis</name>
    <dbReference type="NCBI Taxonomy" id="423350"/>
    <lineage>
        <taxon>Bacteria</taxon>
        <taxon>Pseudomonadati</taxon>
        <taxon>Bacteroidota</taxon>
        <taxon>Sphingobacteriia</taxon>
        <taxon>Sphingobacteriales</taxon>
        <taxon>Sphingobacteriaceae</taxon>
        <taxon>Mucilaginibacter</taxon>
    </lineage>
</organism>
<keyword evidence="2" id="KW-1185">Reference proteome</keyword>
<dbReference type="EMBL" id="RBKU01000001">
    <property type="protein sequence ID" value="RKR82190.1"/>
    <property type="molecule type" value="Genomic_DNA"/>
</dbReference>
<name>A0A495IZQ3_9SPHI</name>
<protein>
    <submittedName>
        <fullName evidence="1">Uncharacterized protein</fullName>
    </submittedName>
</protein>
<proteinExistence type="predicted"/>
<reference evidence="1 2" key="1">
    <citation type="submission" date="2018-10" db="EMBL/GenBank/DDBJ databases">
        <title>Genomic Encyclopedia of Archaeal and Bacterial Type Strains, Phase II (KMG-II): from individual species to whole genera.</title>
        <authorList>
            <person name="Goeker M."/>
        </authorList>
    </citation>
    <scope>NUCLEOTIDE SEQUENCE [LARGE SCALE GENOMIC DNA]</scope>
    <source>
        <strain evidence="1 2">DSM 18602</strain>
    </source>
</reference>
<sequence>MLAVLQGHPANIAAMVFSFNLKILLRQTKVYQKKHIVFFGSVKNNVMFYTQKIK</sequence>
<evidence type="ECO:0000313" key="2">
    <source>
        <dbReference type="Proteomes" id="UP000268007"/>
    </source>
</evidence>
<accession>A0A495IZQ3</accession>
<gene>
    <name evidence="1" type="ORF">BDD43_2361</name>
</gene>
<dbReference type="Proteomes" id="UP000268007">
    <property type="component" value="Unassembled WGS sequence"/>
</dbReference>